<dbReference type="AlphaFoldDB" id="A0A504IUR9"/>
<dbReference type="SMART" id="SM00448">
    <property type="entry name" value="REC"/>
    <property type="match status" value="1"/>
</dbReference>
<dbReference type="PANTHER" id="PTHR43214">
    <property type="entry name" value="TWO-COMPONENT RESPONSE REGULATOR"/>
    <property type="match status" value="1"/>
</dbReference>
<reference evidence="5 6" key="1">
    <citation type="submission" date="2019-06" db="EMBL/GenBank/DDBJ databases">
        <authorList>
            <person name="Meng X."/>
        </authorList>
    </citation>
    <scope>NUCLEOTIDE SEQUENCE [LARGE SCALE GENOMIC DNA]</scope>
    <source>
        <strain evidence="5 6">M625</strain>
    </source>
</reference>
<evidence type="ECO:0000256" key="2">
    <source>
        <dbReference type="PROSITE-ProRule" id="PRU00169"/>
    </source>
</evidence>
<dbReference type="CDD" id="cd06170">
    <property type="entry name" value="LuxR_C_like"/>
    <property type="match status" value="1"/>
</dbReference>
<evidence type="ECO:0000313" key="6">
    <source>
        <dbReference type="Proteomes" id="UP000315540"/>
    </source>
</evidence>
<proteinExistence type="predicted"/>
<accession>A0A504IUR9</accession>
<dbReference type="InterPro" id="IPR001789">
    <property type="entry name" value="Sig_transdc_resp-reg_receiver"/>
</dbReference>
<dbReference type="PRINTS" id="PR00038">
    <property type="entry name" value="HTHLUXR"/>
</dbReference>
<dbReference type="GO" id="GO:0000160">
    <property type="term" value="P:phosphorelay signal transduction system"/>
    <property type="evidence" value="ECO:0007669"/>
    <property type="project" value="InterPro"/>
</dbReference>
<evidence type="ECO:0000259" key="3">
    <source>
        <dbReference type="PROSITE" id="PS50043"/>
    </source>
</evidence>
<dbReference type="GO" id="GO:0003677">
    <property type="term" value="F:DNA binding"/>
    <property type="evidence" value="ECO:0007669"/>
    <property type="project" value="UniProtKB-KW"/>
</dbReference>
<dbReference type="CDD" id="cd00156">
    <property type="entry name" value="REC"/>
    <property type="match status" value="1"/>
</dbReference>
<keyword evidence="6" id="KW-1185">Reference proteome</keyword>
<protein>
    <submittedName>
        <fullName evidence="5">Response regulator transcription factor</fullName>
    </submittedName>
</protein>
<dbReference type="SUPFAM" id="SSF52172">
    <property type="entry name" value="CheY-like"/>
    <property type="match status" value="1"/>
</dbReference>
<dbReference type="InterPro" id="IPR016032">
    <property type="entry name" value="Sig_transdc_resp-reg_C-effctor"/>
</dbReference>
<feature type="modified residue" description="4-aspartylphosphate" evidence="2">
    <location>
        <position position="58"/>
    </location>
</feature>
<dbReference type="Pfam" id="PF00072">
    <property type="entry name" value="Response_reg"/>
    <property type="match status" value="1"/>
</dbReference>
<dbReference type="InterPro" id="IPR000792">
    <property type="entry name" value="Tscrpt_reg_LuxR_C"/>
</dbReference>
<keyword evidence="2" id="KW-0597">Phosphoprotein</keyword>
<dbReference type="PANTHER" id="PTHR43214:SF43">
    <property type="entry name" value="TWO-COMPONENT RESPONSE REGULATOR"/>
    <property type="match status" value="1"/>
</dbReference>
<evidence type="ECO:0000259" key="4">
    <source>
        <dbReference type="PROSITE" id="PS50110"/>
    </source>
</evidence>
<dbReference type="InterPro" id="IPR011006">
    <property type="entry name" value="CheY-like_superfamily"/>
</dbReference>
<dbReference type="EMBL" id="VFWZ01000010">
    <property type="protein sequence ID" value="TPN81744.1"/>
    <property type="molecule type" value="Genomic_DNA"/>
</dbReference>
<keyword evidence="1" id="KW-0238">DNA-binding</keyword>
<dbReference type="PROSITE" id="PS50110">
    <property type="entry name" value="RESPONSE_REGULATORY"/>
    <property type="match status" value="1"/>
</dbReference>
<dbReference type="SMART" id="SM00421">
    <property type="entry name" value="HTH_LUXR"/>
    <property type="match status" value="1"/>
</dbReference>
<dbReference type="SUPFAM" id="SSF46894">
    <property type="entry name" value="C-terminal effector domain of the bipartite response regulators"/>
    <property type="match status" value="1"/>
</dbReference>
<dbReference type="OrthoDB" id="9797341at2"/>
<dbReference type="PROSITE" id="PS50043">
    <property type="entry name" value="HTH_LUXR_2"/>
    <property type="match status" value="1"/>
</dbReference>
<feature type="domain" description="Response regulatory" evidence="4">
    <location>
        <begin position="6"/>
        <end position="123"/>
    </location>
</feature>
<dbReference type="Gene3D" id="3.40.50.2300">
    <property type="match status" value="1"/>
</dbReference>
<dbReference type="RefSeq" id="WP_140597506.1">
    <property type="nucleotide sequence ID" value="NZ_VFWZ01000010.1"/>
</dbReference>
<dbReference type="GO" id="GO:0006355">
    <property type="term" value="P:regulation of DNA-templated transcription"/>
    <property type="evidence" value="ECO:0007669"/>
    <property type="project" value="InterPro"/>
</dbReference>
<name>A0A504IUR9_9FLAO</name>
<organism evidence="5 6">
    <name type="scientific">Aquimarina algicola</name>
    <dbReference type="NCBI Taxonomy" id="2589995"/>
    <lineage>
        <taxon>Bacteria</taxon>
        <taxon>Pseudomonadati</taxon>
        <taxon>Bacteroidota</taxon>
        <taxon>Flavobacteriia</taxon>
        <taxon>Flavobacteriales</taxon>
        <taxon>Flavobacteriaceae</taxon>
        <taxon>Aquimarina</taxon>
    </lineage>
</organism>
<feature type="domain" description="HTH luxR-type" evidence="3">
    <location>
        <begin position="150"/>
        <end position="215"/>
    </location>
</feature>
<dbReference type="Pfam" id="PF00196">
    <property type="entry name" value="GerE"/>
    <property type="match status" value="1"/>
</dbReference>
<dbReference type="Proteomes" id="UP000315540">
    <property type="component" value="Unassembled WGS sequence"/>
</dbReference>
<dbReference type="InterPro" id="IPR039420">
    <property type="entry name" value="WalR-like"/>
</dbReference>
<comment type="caution">
    <text evidence="5">The sequence shown here is derived from an EMBL/GenBank/DDBJ whole genome shotgun (WGS) entry which is preliminary data.</text>
</comment>
<gene>
    <name evidence="5" type="ORF">FHK87_24415</name>
</gene>
<evidence type="ECO:0000313" key="5">
    <source>
        <dbReference type="EMBL" id="TPN81744.1"/>
    </source>
</evidence>
<sequence>MNKPLSLAIVDDDSLLVSLLTTFFKSHNMIVSICAKNGIEFFSALKNIESLPDIVVLDLRMEKMDGMEVLELLKNDFPEVKIAVISSYYSNSSIGFMLKAGVNAFLPKGILPGQLLEAIHEINKKDFYFTSEQIKVLRDQLPQNPSAKPQIVRHDQISKREFEVLDLICMQHTAKEIGEKLFITQRTVEGHRTNLLLKTGVKNTAGLVIYAVRENLFDPSKLVLY</sequence>
<evidence type="ECO:0000256" key="1">
    <source>
        <dbReference type="ARBA" id="ARBA00023125"/>
    </source>
</evidence>